<organism evidence="2 3">
    <name type="scientific">Nitrobacter vulgaris</name>
    <dbReference type="NCBI Taxonomy" id="29421"/>
    <lineage>
        <taxon>Bacteria</taxon>
        <taxon>Pseudomonadati</taxon>
        <taxon>Pseudomonadota</taxon>
        <taxon>Alphaproteobacteria</taxon>
        <taxon>Hyphomicrobiales</taxon>
        <taxon>Nitrobacteraceae</taxon>
        <taxon>Nitrobacter</taxon>
    </lineage>
</organism>
<evidence type="ECO:0000256" key="1">
    <source>
        <dbReference type="SAM" id="MobiDB-lite"/>
    </source>
</evidence>
<feature type="compositionally biased region" description="Basic and acidic residues" evidence="1">
    <location>
        <begin position="11"/>
        <end position="24"/>
    </location>
</feature>
<dbReference type="EMBL" id="MWPQ01000040">
    <property type="protein sequence ID" value="OPH82895.1"/>
    <property type="molecule type" value="Genomic_DNA"/>
</dbReference>
<evidence type="ECO:0000313" key="2">
    <source>
        <dbReference type="EMBL" id="OPH82895.1"/>
    </source>
</evidence>
<sequence>MTTTGGSFRPHNWDTRQYKTDKSDPTAAARTKRYRDAKRDGRRDGEPLVSDQAIKLADELMVIAGHDLRFVPPGWCGAAMRVQTWLADGWFSEIIIAATSAAARRKRGTSANSVQFFERPLRRRLRQAAPLPRVAIRQPETLMVTANGDQESSFMPPTDPNCECTSAQHWLASMPRQGVMEGRIVSHNLTVD</sequence>
<reference evidence="2 3" key="1">
    <citation type="submission" date="2017-02" db="EMBL/GenBank/DDBJ databases">
        <title>Genome sequence of the nitrite-oxidizing bacterium Nitrobacter vulgaris strain Ab1.</title>
        <authorList>
            <person name="Mellbye B.L."/>
            <person name="Davis E.W."/>
            <person name="Spieck E."/>
            <person name="Chang J.H."/>
            <person name="Bottomley P.J."/>
            <person name="Sayavedra-Soto L.A."/>
        </authorList>
    </citation>
    <scope>NUCLEOTIDE SEQUENCE [LARGE SCALE GENOMIC DNA]</scope>
    <source>
        <strain evidence="2 3">Ab1</strain>
    </source>
</reference>
<name>A0A1V4HYE1_NITVU</name>
<protein>
    <submittedName>
        <fullName evidence="2">Uncharacterized protein</fullName>
    </submittedName>
</protein>
<feature type="region of interest" description="Disordered" evidence="1">
    <location>
        <begin position="1"/>
        <end position="46"/>
    </location>
</feature>
<dbReference type="Proteomes" id="UP000189940">
    <property type="component" value="Unassembled WGS sequence"/>
</dbReference>
<gene>
    <name evidence="2" type="ORF">B2M20_10240</name>
</gene>
<evidence type="ECO:0000313" key="3">
    <source>
        <dbReference type="Proteomes" id="UP000189940"/>
    </source>
</evidence>
<feature type="compositionally biased region" description="Basic and acidic residues" evidence="1">
    <location>
        <begin position="37"/>
        <end position="46"/>
    </location>
</feature>
<comment type="caution">
    <text evidence="2">The sequence shown here is derived from an EMBL/GenBank/DDBJ whole genome shotgun (WGS) entry which is preliminary data.</text>
</comment>
<dbReference type="AlphaFoldDB" id="A0A1V4HYE1"/>
<proteinExistence type="predicted"/>
<accession>A0A1V4HYE1</accession>
<keyword evidence="3" id="KW-1185">Reference proteome</keyword>
<dbReference type="STRING" id="29421.B2M20_10240"/>